<evidence type="ECO:0000256" key="1">
    <source>
        <dbReference type="SAM" id="MobiDB-lite"/>
    </source>
</evidence>
<protein>
    <submittedName>
        <fullName evidence="2">Uncharacterized protein</fullName>
    </submittedName>
</protein>
<name>A0A9W8XR45_9PLEO</name>
<reference evidence="2" key="1">
    <citation type="submission" date="2022-10" db="EMBL/GenBank/DDBJ databases">
        <title>Tapping the CABI collections for fungal endophytes: first genome assemblies for Collariella, Neodidymelliopsis, Ascochyta clinopodiicola, Didymella pomorum, Didymosphaeria variabile, Neocosmospora piperis and Neocucurbitaria cava.</title>
        <authorList>
            <person name="Hill R."/>
        </authorList>
    </citation>
    <scope>NUCLEOTIDE SEQUENCE</scope>
    <source>
        <strain evidence="2">IMI 356815</strain>
    </source>
</reference>
<dbReference type="OrthoDB" id="27483at2759"/>
<feature type="compositionally biased region" description="Acidic residues" evidence="1">
    <location>
        <begin position="71"/>
        <end position="84"/>
    </location>
</feature>
<evidence type="ECO:0000313" key="2">
    <source>
        <dbReference type="EMBL" id="KAJ4356849.1"/>
    </source>
</evidence>
<dbReference type="GeneID" id="80908416"/>
<organism evidence="2 3">
    <name type="scientific">Didymosphaeria variabile</name>
    <dbReference type="NCBI Taxonomy" id="1932322"/>
    <lineage>
        <taxon>Eukaryota</taxon>
        <taxon>Fungi</taxon>
        <taxon>Dikarya</taxon>
        <taxon>Ascomycota</taxon>
        <taxon>Pezizomycotina</taxon>
        <taxon>Dothideomycetes</taxon>
        <taxon>Pleosporomycetidae</taxon>
        <taxon>Pleosporales</taxon>
        <taxon>Massarineae</taxon>
        <taxon>Didymosphaeriaceae</taxon>
        <taxon>Didymosphaeria</taxon>
    </lineage>
</organism>
<accession>A0A9W8XR45</accession>
<dbReference type="RefSeq" id="XP_056073975.1">
    <property type="nucleotide sequence ID" value="XM_056213667.1"/>
</dbReference>
<gene>
    <name evidence="2" type="ORF">N0V89_004886</name>
</gene>
<feature type="region of interest" description="Disordered" evidence="1">
    <location>
        <begin position="65"/>
        <end position="84"/>
    </location>
</feature>
<comment type="caution">
    <text evidence="2">The sequence shown here is derived from an EMBL/GenBank/DDBJ whole genome shotgun (WGS) entry which is preliminary data.</text>
</comment>
<proteinExistence type="predicted"/>
<dbReference type="AlphaFoldDB" id="A0A9W8XR45"/>
<keyword evidence="3" id="KW-1185">Reference proteome</keyword>
<sequence>MWGNLGIFCQHAYAHSTEEGAKALPGILKGADMAVYSVFQALGLDISVRPIYDLKHNHMFDDYDPDKPDSWSDDGEVETEDEDEDNVEKSFVGNSCGEIIFTPVGYDALRQEILDEADAHWLKIKWLTKPASRDISFVHVTVSTSCPPSGLLVANARFSMEMTLALMRCTRMPL</sequence>
<evidence type="ECO:0000313" key="3">
    <source>
        <dbReference type="Proteomes" id="UP001140513"/>
    </source>
</evidence>
<dbReference type="EMBL" id="JAPEUX010000003">
    <property type="protein sequence ID" value="KAJ4356849.1"/>
    <property type="molecule type" value="Genomic_DNA"/>
</dbReference>
<dbReference type="Proteomes" id="UP001140513">
    <property type="component" value="Unassembled WGS sequence"/>
</dbReference>